<dbReference type="PANTHER" id="PTHR33116">
    <property type="entry name" value="REVERSE TRANSCRIPTASE ZINC-BINDING DOMAIN-CONTAINING PROTEIN-RELATED-RELATED"/>
    <property type="match status" value="1"/>
</dbReference>
<protein>
    <recommendedName>
        <fullName evidence="3">Reverse transcriptase</fullName>
    </recommendedName>
</protein>
<proteinExistence type="predicted"/>
<dbReference type="Proteomes" id="UP001293254">
    <property type="component" value="Unassembled WGS sequence"/>
</dbReference>
<evidence type="ECO:0008006" key="3">
    <source>
        <dbReference type="Google" id="ProtNLM"/>
    </source>
</evidence>
<dbReference type="PANTHER" id="PTHR33116:SF80">
    <property type="entry name" value="REVERSE TRANSCRIPTASE ZINC-BINDING DOMAIN-CONTAINING PROTEIN"/>
    <property type="match status" value="1"/>
</dbReference>
<name>A0AAE2CLE6_9LAMI</name>
<dbReference type="EMBL" id="JACGWO010000005">
    <property type="protein sequence ID" value="KAK4426453.1"/>
    <property type="molecule type" value="Genomic_DNA"/>
</dbReference>
<keyword evidence="2" id="KW-1185">Reference proteome</keyword>
<evidence type="ECO:0000313" key="2">
    <source>
        <dbReference type="Proteomes" id="UP001293254"/>
    </source>
</evidence>
<reference evidence="1" key="2">
    <citation type="journal article" date="2024" name="Plant">
        <title>Genomic evolution and insights into agronomic trait innovations of Sesamum species.</title>
        <authorList>
            <person name="Miao H."/>
            <person name="Wang L."/>
            <person name="Qu L."/>
            <person name="Liu H."/>
            <person name="Sun Y."/>
            <person name="Le M."/>
            <person name="Wang Q."/>
            <person name="Wei S."/>
            <person name="Zheng Y."/>
            <person name="Lin W."/>
            <person name="Duan Y."/>
            <person name="Cao H."/>
            <person name="Xiong S."/>
            <person name="Wang X."/>
            <person name="Wei L."/>
            <person name="Li C."/>
            <person name="Ma Q."/>
            <person name="Ju M."/>
            <person name="Zhao R."/>
            <person name="Li G."/>
            <person name="Mu C."/>
            <person name="Tian Q."/>
            <person name="Mei H."/>
            <person name="Zhang T."/>
            <person name="Gao T."/>
            <person name="Zhang H."/>
        </authorList>
    </citation>
    <scope>NUCLEOTIDE SEQUENCE</scope>
    <source>
        <strain evidence="1">3651</strain>
    </source>
</reference>
<dbReference type="AlphaFoldDB" id="A0AAE2CLE6"/>
<reference evidence="1" key="1">
    <citation type="submission" date="2020-06" db="EMBL/GenBank/DDBJ databases">
        <authorList>
            <person name="Li T."/>
            <person name="Hu X."/>
            <person name="Zhang T."/>
            <person name="Song X."/>
            <person name="Zhang H."/>
            <person name="Dai N."/>
            <person name="Sheng W."/>
            <person name="Hou X."/>
            <person name="Wei L."/>
        </authorList>
    </citation>
    <scope>NUCLEOTIDE SEQUENCE</scope>
    <source>
        <strain evidence="1">3651</strain>
        <tissue evidence="1">Leaf</tissue>
    </source>
</reference>
<accession>A0AAE2CLE6</accession>
<evidence type="ECO:0000313" key="1">
    <source>
        <dbReference type="EMBL" id="KAK4426453.1"/>
    </source>
</evidence>
<organism evidence="1 2">
    <name type="scientific">Sesamum alatum</name>
    <dbReference type="NCBI Taxonomy" id="300844"/>
    <lineage>
        <taxon>Eukaryota</taxon>
        <taxon>Viridiplantae</taxon>
        <taxon>Streptophyta</taxon>
        <taxon>Embryophyta</taxon>
        <taxon>Tracheophyta</taxon>
        <taxon>Spermatophyta</taxon>
        <taxon>Magnoliopsida</taxon>
        <taxon>eudicotyledons</taxon>
        <taxon>Gunneridae</taxon>
        <taxon>Pentapetalae</taxon>
        <taxon>asterids</taxon>
        <taxon>lamiids</taxon>
        <taxon>Lamiales</taxon>
        <taxon>Pedaliaceae</taxon>
        <taxon>Sesamum</taxon>
    </lineage>
</organism>
<gene>
    <name evidence="1" type="ORF">Salat_1413900</name>
</gene>
<comment type="caution">
    <text evidence="1">The sequence shown here is derived from an EMBL/GenBank/DDBJ whole genome shotgun (WGS) entry which is preliminary data.</text>
</comment>
<sequence length="176" mass="20075">MLFSRCDLPSIQILMECLQEFRDVSGLAVSIAKSNIFTIGIQSNELDSILGRTQFARREMPIRYLGIPLVAKWLSITNFSPLVDWIGNCICKLTVKSVSFAGQQELIRLVIQGVECFWLQAFPLQAAVIEKIHRLCRIFLWNSKRAPVASEEICHPKEERGLCIRRIQSWNVALLV</sequence>